<dbReference type="CDD" id="cd18583">
    <property type="entry name" value="ABC_6TM_HMT1"/>
    <property type="match status" value="1"/>
</dbReference>
<dbReference type="PROSITE" id="PS50929">
    <property type="entry name" value="ABC_TM1F"/>
    <property type="match status" value="1"/>
</dbReference>
<dbReference type="InterPro" id="IPR003593">
    <property type="entry name" value="AAA+_ATPase"/>
</dbReference>
<comment type="similarity">
    <text evidence="8">Belongs to the ABC transporter superfamily. ABCB family. Heavy Metal importer (TC 3.A.1.210) subfamily.</text>
</comment>
<evidence type="ECO:0000256" key="3">
    <source>
        <dbReference type="ARBA" id="ARBA00022692"/>
    </source>
</evidence>
<dbReference type="PANTHER" id="PTHR24221">
    <property type="entry name" value="ATP-BINDING CASSETTE SUB-FAMILY B"/>
    <property type="match status" value="1"/>
</dbReference>
<dbReference type="InterPro" id="IPR011527">
    <property type="entry name" value="ABC1_TM_dom"/>
</dbReference>
<feature type="chain" id="PRO_5002315971" evidence="11">
    <location>
        <begin position="29"/>
        <end position="1129"/>
    </location>
</feature>
<feature type="region of interest" description="Disordered" evidence="9">
    <location>
        <begin position="244"/>
        <end position="269"/>
    </location>
</feature>
<evidence type="ECO:0000256" key="6">
    <source>
        <dbReference type="ARBA" id="ARBA00022989"/>
    </source>
</evidence>
<evidence type="ECO:0000256" key="1">
    <source>
        <dbReference type="ARBA" id="ARBA00004141"/>
    </source>
</evidence>
<feature type="transmembrane region" description="Helical" evidence="10">
    <location>
        <begin position="415"/>
        <end position="436"/>
    </location>
</feature>
<evidence type="ECO:0000256" key="7">
    <source>
        <dbReference type="ARBA" id="ARBA00023136"/>
    </source>
</evidence>
<feature type="transmembrane region" description="Helical" evidence="10">
    <location>
        <begin position="338"/>
        <end position="356"/>
    </location>
</feature>
<feature type="region of interest" description="Disordered" evidence="9">
    <location>
        <begin position="959"/>
        <end position="1129"/>
    </location>
</feature>
<feature type="compositionally biased region" description="Polar residues" evidence="9">
    <location>
        <begin position="1080"/>
        <end position="1102"/>
    </location>
</feature>
<dbReference type="SUPFAM" id="SSF90123">
    <property type="entry name" value="ABC transporter transmembrane region"/>
    <property type="match status" value="1"/>
</dbReference>
<dbReference type="PROSITE" id="PS00211">
    <property type="entry name" value="ABC_TRANSPORTER_1"/>
    <property type="match status" value="1"/>
</dbReference>
<evidence type="ECO:0000313" key="14">
    <source>
        <dbReference type="EMBL" id="KIY46015.1"/>
    </source>
</evidence>
<keyword evidence="7 10" id="KW-0472">Membrane</keyword>
<feature type="transmembrane region" description="Helical" evidence="10">
    <location>
        <begin position="527"/>
        <end position="549"/>
    </location>
</feature>
<evidence type="ECO:0000259" key="12">
    <source>
        <dbReference type="PROSITE" id="PS50893"/>
    </source>
</evidence>
<feature type="transmembrane region" description="Helical" evidence="10">
    <location>
        <begin position="119"/>
        <end position="142"/>
    </location>
</feature>
<keyword evidence="2" id="KW-0813">Transport</keyword>
<feature type="compositionally biased region" description="Low complexity" evidence="9">
    <location>
        <begin position="247"/>
        <end position="256"/>
    </location>
</feature>
<dbReference type="GO" id="GO:0016020">
    <property type="term" value="C:membrane"/>
    <property type="evidence" value="ECO:0007669"/>
    <property type="project" value="UniProtKB-SubCell"/>
</dbReference>
<keyword evidence="5" id="KW-0067">ATP-binding</keyword>
<feature type="transmembrane region" description="Helical" evidence="10">
    <location>
        <begin position="88"/>
        <end position="107"/>
    </location>
</feature>
<dbReference type="OrthoDB" id="6500128at2759"/>
<name>A0A0D7A5L9_9AGAR</name>
<evidence type="ECO:0000256" key="9">
    <source>
        <dbReference type="SAM" id="MobiDB-lite"/>
    </source>
</evidence>
<feature type="compositionally biased region" description="Basic residues" evidence="9">
    <location>
        <begin position="1109"/>
        <end position="1121"/>
    </location>
</feature>
<protein>
    <submittedName>
        <fullName evidence="14">Mitochondrial half-size ABC transporter</fullName>
    </submittedName>
</protein>
<dbReference type="PROSITE" id="PS50893">
    <property type="entry name" value="ABC_TRANSPORTER_2"/>
    <property type="match status" value="1"/>
</dbReference>
<dbReference type="GO" id="GO:0140359">
    <property type="term" value="F:ABC-type transporter activity"/>
    <property type="evidence" value="ECO:0007669"/>
    <property type="project" value="InterPro"/>
</dbReference>
<keyword evidence="15" id="KW-1185">Reference proteome</keyword>
<dbReference type="InterPro" id="IPR017871">
    <property type="entry name" value="ABC_transporter-like_CS"/>
</dbReference>
<feature type="signal peptide" evidence="11">
    <location>
        <begin position="1"/>
        <end position="28"/>
    </location>
</feature>
<dbReference type="Gene3D" id="1.20.1560.10">
    <property type="entry name" value="ABC transporter type 1, transmembrane domain"/>
    <property type="match status" value="1"/>
</dbReference>
<evidence type="ECO:0000256" key="11">
    <source>
        <dbReference type="SAM" id="SignalP"/>
    </source>
</evidence>
<feature type="domain" description="ABC transmembrane type-1" evidence="13">
    <location>
        <begin position="305"/>
        <end position="587"/>
    </location>
</feature>
<feature type="transmembrane region" description="Helical" evidence="10">
    <location>
        <begin position="298"/>
        <end position="317"/>
    </location>
</feature>
<feature type="transmembrane region" description="Helical" evidence="10">
    <location>
        <begin position="50"/>
        <end position="76"/>
    </location>
</feature>
<organism evidence="14 15">
    <name type="scientific">Fistulina hepatica ATCC 64428</name>
    <dbReference type="NCBI Taxonomy" id="1128425"/>
    <lineage>
        <taxon>Eukaryota</taxon>
        <taxon>Fungi</taxon>
        <taxon>Dikarya</taxon>
        <taxon>Basidiomycota</taxon>
        <taxon>Agaricomycotina</taxon>
        <taxon>Agaricomycetes</taxon>
        <taxon>Agaricomycetidae</taxon>
        <taxon>Agaricales</taxon>
        <taxon>Fistulinaceae</taxon>
        <taxon>Fistulina</taxon>
    </lineage>
</organism>
<dbReference type="Pfam" id="PF00664">
    <property type="entry name" value="ABC_membrane"/>
    <property type="match status" value="1"/>
</dbReference>
<evidence type="ECO:0000256" key="10">
    <source>
        <dbReference type="SAM" id="Phobius"/>
    </source>
</evidence>
<dbReference type="PANTHER" id="PTHR24221:SF648">
    <property type="entry name" value="ABC-TYPE TRANSPORTER ATR1"/>
    <property type="match status" value="1"/>
</dbReference>
<sequence>MPTAIAVLRVLAPFAVLIAALAILPAQPAPPASAGEVIAVVVASRVPRRGLILFTLSAAAFTYLLDGLTLAVFAVIDKQWPKFTGIDIGSVLGLAGFAGLAALGAYKDVRGVDMWFLKRVKLCVATALAIDITTVVLLGIAFKSGSRQFPIPEISYLSHLGLLLPFIFPVIRVLFEVPLLAALLYPHIVYTPASVEEDVEVAPTSSSFLLPPGAVPVSGTFSPVSAANGEASKYGTFRPVRSTLQQSTPVTRSTSPVPSPSDGAKEAKPDVSYNPTWSEFWHRAKRITPYLWPSDSHALQFIAMLCVLILLLTRFVNAAMPFALGELVNILEGTSDRSMWLVLLVYVGLRFLQGSGGLPALRNWLWAPVMQYSARGMSLLSFSHILNLSFAFHTHRKTGEVLRVLDRGAAINNTLELVLFNIVPIFLDIIIALVVFCVKFEWTLTVVIFFVMFAYMSASVVMTQWRTKIRRMMNEKDIVCRGIHADCLLNYETVKYFGGEDHEAERYLDAMNQYQGLEYKVIVSLNVLNLVQNLIITLGLLIGSMIVALRVTRGLSTASDFVIFITYLAQLYGPLNQLGSTYRAINSSLVDTERLLNLLNEPTDVNDKPNAPDLIVEDGEIEFRNVKFSYDGRGTALNNVSFKVPRGAAVALVGESGSGKSTAMRLLYRFYDLKEGEGSILIDGKDIRDVTQKSLRQAIGVVPQDTVLFNASIRYNIGYGKFGATNEEIMLAAKSAQMHDRIMSFPDGDKRMTQERGVRLSGGEKQRVAIARTLLKNPPILLLDEATSALDTSTEKDIQKALQNLMQGRSSLSIAHRLSTIVSADLIVVLKNGEIVEQGSFKELVAHDGVFAAMWADQVTTSGEPPADDLAVKREEPGYIVDAEPVVSQSEQPASIKEAAAGISTDAFTPTTEGKVAADPVPAQAPSEPVVTTISDKDLPTLPAADSFTAPVTFPSPVAFPMTDEPEPIAVPPTAENAPISFPTSDGVRAASSSQHEPQSTQITFGDVNTPPRSGTPDPEAEPKRRRISSQNFQRLARRLSSARRPDSVASLIPGLRRNTVKRDRDAQNTSRMSVDESGGMTSASGEGSGSVKLTDSPTASVTGEGKSKKEKKEKRLKRKSMGPGASSS</sequence>
<accession>A0A0D7A5L9</accession>
<proteinExistence type="inferred from homology"/>
<keyword evidence="6 10" id="KW-1133">Transmembrane helix</keyword>
<dbReference type="FunFam" id="3.40.50.300:FF:000287">
    <property type="entry name" value="Multidrug ABC transporter ATP-binding protein"/>
    <property type="match status" value="1"/>
</dbReference>
<feature type="transmembrane region" description="Helical" evidence="10">
    <location>
        <begin position="442"/>
        <end position="463"/>
    </location>
</feature>
<feature type="domain" description="ABC transporter" evidence="12">
    <location>
        <begin position="621"/>
        <end position="857"/>
    </location>
</feature>
<dbReference type="InterPro" id="IPR003439">
    <property type="entry name" value="ABC_transporter-like_ATP-bd"/>
</dbReference>
<gene>
    <name evidence="14" type="ORF">FISHEDRAFT_48048</name>
</gene>
<evidence type="ECO:0000256" key="4">
    <source>
        <dbReference type="ARBA" id="ARBA00022741"/>
    </source>
</evidence>
<dbReference type="InterPro" id="IPR036640">
    <property type="entry name" value="ABC1_TM_sf"/>
</dbReference>
<dbReference type="GO" id="GO:0016887">
    <property type="term" value="F:ATP hydrolysis activity"/>
    <property type="evidence" value="ECO:0007669"/>
    <property type="project" value="InterPro"/>
</dbReference>
<evidence type="ECO:0000256" key="2">
    <source>
        <dbReference type="ARBA" id="ARBA00022448"/>
    </source>
</evidence>
<feature type="transmembrane region" description="Helical" evidence="10">
    <location>
        <begin position="154"/>
        <end position="175"/>
    </location>
</feature>
<feature type="transmembrane region" description="Helical" evidence="10">
    <location>
        <begin position="376"/>
        <end position="394"/>
    </location>
</feature>
<reference evidence="14 15" key="1">
    <citation type="journal article" date="2015" name="Fungal Genet. Biol.">
        <title>Evolution of novel wood decay mechanisms in Agaricales revealed by the genome sequences of Fistulina hepatica and Cylindrobasidium torrendii.</title>
        <authorList>
            <person name="Floudas D."/>
            <person name="Held B.W."/>
            <person name="Riley R."/>
            <person name="Nagy L.G."/>
            <person name="Koehler G."/>
            <person name="Ransdell A.S."/>
            <person name="Younus H."/>
            <person name="Chow J."/>
            <person name="Chiniquy J."/>
            <person name="Lipzen A."/>
            <person name="Tritt A."/>
            <person name="Sun H."/>
            <person name="Haridas S."/>
            <person name="LaButti K."/>
            <person name="Ohm R.A."/>
            <person name="Kues U."/>
            <person name="Blanchette R.A."/>
            <person name="Grigoriev I.V."/>
            <person name="Minto R.E."/>
            <person name="Hibbett D.S."/>
        </authorList>
    </citation>
    <scope>NUCLEOTIDE SEQUENCE [LARGE SCALE GENOMIC DNA]</scope>
    <source>
        <strain evidence="14 15">ATCC 64428</strain>
    </source>
</reference>
<evidence type="ECO:0000256" key="5">
    <source>
        <dbReference type="ARBA" id="ARBA00022840"/>
    </source>
</evidence>
<comment type="subcellular location">
    <subcellularLocation>
        <location evidence="1">Membrane</location>
        <topology evidence="1">Multi-pass membrane protein</topology>
    </subcellularLocation>
</comment>
<feature type="compositionally biased region" description="Polar residues" evidence="9">
    <location>
        <begin position="991"/>
        <end position="1004"/>
    </location>
</feature>
<dbReference type="EMBL" id="KN882043">
    <property type="protein sequence ID" value="KIY46015.1"/>
    <property type="molecule type" value="Genomic_DNA"/>
</dbReference>
<evidence type="ECO:0000313" key="15">
    <source>
        <dbReference type="Proteomes" id="UP000054144"/>
    </source>
</evidence>
<dbReference type="Gene3D" id="3.40.50.300">
    <property type="entry name" value="P-loop containing nucleotide triphosphate hydrolases"/>
    <property type="match status" value="1"/>
</dbReference>
<dbReference type="InterPro" id="IPR039421">
    <property type="entry name" value="Type_1_exporter"/>
</dbReference>
<dbReference type="AlphaFoldDB" id="A0A0D7A5L9"/>
<evidence type="ECO:0000259" key="13">
    <source>
        <dbReference type="PROSITE" id="PS50929"/>
    </source>
</evidence>
<keyword evidence="4" id="KW-0547">Nucleotide-binding</keyword>
<evidence type="ECO:0000256" key="8">
    <source>
        <dbReference type="ARBA" id="ARBA00024363"/>
    </source>
</evidence>
<keyword evidence="3 10" id="KW-0812">Transmembrane</keyword>
<keyword evidence="11" id="KW-0732">Signal</keyword>
<dbReference type="Proteomes" id="UP000054144">
    <property type="component" value="Unassembled WGS sequence"/>
</dbReference>
<dbReference type="Pfam" id="PF00005">
    <property type="entry name" value="ABC_tran"/>
    <property type="match status" value="1"/>
</dbReference>
<dbReference type="SMART" id="SM00382">
    <property type="entry name" value="AAA"/>
    <property type="match status" value="1"/>
</dbReference>
<dbReference type="InterPro" id="IPR027417">
    <property type="entry name" value="P-loop_NTPase"/>
</dbReference>
<dbReference type="GO" id="GO:0005524">
    <property type="term" value="F:ATP binding"/>
    <property type="evidence" value="ECO:0007669"/>
    <property type="project" value="UniProtKB-KW"/>
</dbReference>
<dbReference type="SUPFAM" id="SSF52540">
    <property type="entry name" value="P-loop containing nucleoside triphosphate hydrolases"/>
    <property type="match status" value="1"/>
</dbReference>